<reference evidence="2 3" key="1">
    <citation type="journal article" date="2024" name="Science">
        <title>Giant polyketide synthase enzymes in the biosynthesis of giant marine polyether toxins.</title>
        <authorList>
            <person name="Fallon T.R."/>
            <person name="Shende V.V."/>
            <person name="Wierzbicki I.H."/>
            <person name="Pendleton A.L."/>
            <person name="Watervoot N.F."/>
            <person name="Auber R.P."/>
            <person name="Gonzalez D.J."/>
            <person name="Wisecaver J.H."/>
            <person name="Moore B.S."/>
        </authorList>
    </citation>
    <scope>NUCLEOTIDE SEQUENCE [LARGE SCALE GENOMIC DNA]</scope>
    <source>
        <strain evidence="2 3">12B1</strain>
    </source>
</reference>
<dbReference type="InterPro" id="IPR019193">
    <property type="entry name" value="UBQ-conj_enz_E2-bd_prot"/>
</dbReference>
<name>A0AB34JEC2_PRYPA</name>
<comment type="caution">
    <text evidence="2">The sequence shown here is derived from an EMBL/GenBank/DDBJ whole genome shotgun (WGS) entry which is preliminary data.</text>
</comment>
<keyword evidence="3" id="KW-1185">Reference proteome</keyword>
<accession>A0AB34JEC2</accession>
<evidence type="ECO:0000313" key="3">
    <source>
        <dbReference type="Proteomes" id="UP001515480"/>
    </source>
</evidence>
<proteinExistence type="predicted"/>
<dbReference type="PANTHER" id="PTHR23330">
    <property type="entry name" value="P300 TRANSCRIPTIONAL COFACTOR JMY-RELATED"/>
    <property type="match status" value="1"/>
</dbReference>
<dbReference type="PANTHER" id="PTHR23330:SF9">
    <property type="entry name" value="PROLINE-RICH PROTEIN 11"/>
    <property type="match status" value="1"/>
</dbReference>
<protein>
    <recommendedName>
        <fullName evidence="4">Ubiquitin-conjugating enzyme E2C-binding protein</fullName>
    </recommendedName>
</protein>
<evidence type="ECO:0000313" key="2">
    <source>
        <dbReference type="EMBL" id="KAL1519828.1"/>
    </source>
</evidence>
<feature type="region of interest" description="Disordered" evidence="1">
    <location>
        <begin position="362"/>
        <end position="381"/>
    </location>
</feature>
<evidence type="ECO:0000256" key="1">
    <source>
        <dbReference type="SAM" id="MobiDB-lite"/>
    </source>
</evidence>
<evidence type="ECO:0008006" key="4">
    <source>
        <dbReference type="Google" id="ProtNLM"/>
    </source>
</evidence>
<dbReference type="EMBL" id="JBGBPQ010000009">
    <property type="protein sequence ID" value="KAL1519828.1"/>
    <property type="molecule type" value="Genomic_DNA"/>
</dbReference>
<dbReference type="AlphaFoldDB" id="A0AB34JEC2"/>
<sequence>MFGSCRCRACVFPPPKRLRLHALPSPPPPPPPASPLAPPPPCKEPPPVFVLERLAHIRCFSLVVCAPAGATLRDVSLAARGSLIDLRCVHSRLAPPAAACLRLDVGEEVEAAALRLPLSGSHAHARLPLRGASSRHAPAHDASHLRDEAGLACRAAAQRAAERAALRGGGALRCAACGGALCDLRGDVRPMPDADAAAMVDFVQCCDDLSFGWECIFPPPDDAPPPPPVGFFMGSHALLLDAPAPPSLRACAAEAFLEPRTYRHAFRGAAPAARPAVWEPLRCARCASLVGAARRAAGAPAVETAPPAWFEERSPAELHCTLQLLKARVRVDRAAAAEGEQVFAGYSMSRLVAARVARMEEEAGEDEEAEGAASAAEDPRRVVLGPQRDAPCLALALINSYVTLHTNHEWGAAATGRAFGSETVECTVDALKVFFTRDADAIARMAPDEVSRPSWLCLAADECELVAKELELSSQMLPPEARMVGKLHVGYLAVAPTWD</sequence>
<dbReference type="Pfam" id="PF09814">
    <property type="entry name" value="HECT_2"/>
    <property type="match status" value="1"/>
</dbReference>
<gene>
    <name evidence="2" type="ORF">AB1Y20_023334</name>
</gene>
<dbReference type="Proteomes" id="UP001515480">
    <property type="component" value="Unassembled WGS sequence"/>
</dbReference>
<organism evidence="2 3">
    <name type="scientific">Prymnesium parvum</name>
    <name type="common">Toxic golden alga</name>
    <dbReference type="NCBI Taxonomy" id="97485"/>
    <lineage>
        <taxon>Eukaryota</taxon>
        <taxon>Haptista</taxon>
        <taxon>Haptophyta</taxon>
        <taxon>Prymnesiophyceae</taxon>
        <taxon>Prymnesiales</taxon>
        <taxon>Prymnesiaceae</taxon>
        <taxon>Prymnesium</taxon>
    </lineage>
</organism>